<evidence type="ECO:0000256" key="1">
    <source>
        <dbReference type="SAM" id="Phobius"/>
    </source>
</evidence>
<dbReference type="OrthoDB" id="9255981at2"/>
<dbReference type="EMBL" id="FCOK02000015">
    <property type="protein sequence ID" value="SAL32212.1"/>
    <property type="molecule type" value="Genomic_DNA"/>
</dbReference>
<gene>
    <name evidence="2" type="ORF">AWB69_02781</name>
</gene>
<keyword evidence="1" id="KW-1133">Transmembrane helix</keyword>
<reference evidence="2 3" key="1">
    <citation type="submission" date="2016-01" db="EMBL/GenBank/DDBJ databases">
        <authorList>
            <person name="Oliw E.H."/>
        </authorList>
    </citation>
    <scope>NUCLEOTIDE SEQUENCE [LARGE SCALE GENOMIC DNA]</scope>
    <source>
        <strain evidence="2">LMG 27134</strain>
    </source>
</reference>
<feature type="transmembrane region" description="Helical" evidence="1">
    <location>
        <begin position="211"/>
        <end position="230"/>
    </location>
</feature>
<keyword evidence="1" id="KW-0812">Transmembrane</keyword>
<dbReference type="Proteomes" id="UP000054683">
    <property type="component" value="Unassembled WGS sequence"/>
</dbReference>
<name>A0A158GJK0_9BURK</name>
<evidence type="ECO:0000313" key="2">
    <source>
        <dbReference type="EMBL" id="SAL32212.1"/>
    </source>
</evidence>
<keyword evidence="1" id="KW-0472">Membrane</keyword>
<dbReference type="RefSeq" id="WP_062085411.1">
    <property type="nucleotide sequence ID" value="NZ_FCOK02000015.1"/>
</dbReference>
<protein>
    <submittedName>
        <fullName evidence="2">Uncharacterized protein</fullName>
    </submittedName>
</protein>
<dbReference type="AlphaFoldDB" id="A0A158GJK0"/>
<sequence length="276" mass="31494">MSKKLLLTDFRAVRSKLEPHDFAISEGQDVPPSDLIDKDVWDGIMHIPEDVSIRISDHNGKRLRLMHGLWRDWIEAIGDPSRPDEMYNCLLDAADCFQCANFNFLHGFYRAAIAELRTVLELVMIGIYGSLNPNNKDYVDWKAGKKSDLGFGRCRRGISGSLRKEQAKWMFKDDDLLAAAYQTLCNYSHSRPDASDGALWQSNGPVYNNEAITLAFVTTLSVYALSYLLVRLARRDFIMPEDSDILFELDWMPDHEALVRAFSDLYGKVPKRPPID</sequence>
<organism evidence="2 3">
    <name type="scientific">Caballeronia udeis</name>
    <dbReference type="NCBI Taxonomy" id="1232866"/>
    <lineage>
        <taxon>Bacteria</taxon>
        <taxon>Pseudomonadati</taxon>
        <taxon>Pseudomonadota</taxon>
        <taxon>Betaproteobacteria</taxon>
        <taxon>Burkholderiales</taxon>
        <taxon>Burkholderiaceae</taxon>
        <taxon>Caballeronia</taxon>
    </lineage>
</organism>
<evidence type="ECO:0000313" key="3">
    <source>
        <dbReference type="Proteomes" id="UP000054683"/>
    </source>
</evidence>
<accession>A0A158GJK0</accession>
<proteinExistence type="predicted"/>